<evidence type="ECO:0000313" key="1">
    <source>
        <dbReference type="EMBL" id="KAK9950867.1"/>
    </source>
</evidence>
<dbReference type="Proteomes" id="UP001457282">
    <property type="component" value="Unassembled WGS sequence"/>
</dbReference>
<dbReference type="AlphaFoldDB" id="A0AAW1YQ85"/>
<evidence type="ECO:0000313" key="2">
    <source>
        <dbReference type="Proteomes" id="UP001457282"/>
    </source>
</evidence>
<proteinExistence type="predicted"/>
<protein>
    <recommendedName>
        <fullName evidence="3">MHC class I antigen</fullName>
    </recommendedName>
</protein>
<reference evidence="1 2" key="1">
    <citation type="journal article" date="2023" name="G3 (Bethesda)">
        <title>A chromosome-length genome assembly and annotation of blackberry (Rubus argutus, cv. 'Hillquist').</title>
        <authorList>
            <person name="Bruna T."/>
            <person name="Aryal R."/>
            <person name="Dudchenko O."/>
            <person name="Sargent D.J."/>
            <person name="Mead D."/>
            <person name="Buti M."/>
            <person name="Cavallini A."/>
            <person name="Hytonen T."/>
            <person name="Andres J."/>
            <person name="Pham M."/>
            <person name="Weisz D."/>
            <person name="Mascagni F."/>
            <person name="Usai G."/>
            <person name="Natali L."/>
            <person name="Bassil N."/>
            <person name="Fernandez G.E."/>
            <person name="Lomsadze A."/>
            <person name="Armour M."/>
            <person name="Olukolu B."/>
            <person name="Poorten T."/>
            <person name="Britton C."/>
            <person name="Davik J."/>
            <person name="Ashrafi H."/>
            <person name="Aiden E.L."/>
            <person name="Borodovsky M."/>
            <person name="Worthington M."/>
        </authorList>
    </citation>
    <scope>NUCLEOTIDE SEQUENCE [LARGE SCALE GENOMIC DNA]</scope>
    <source>
        <strain evidence="1">PI 553951</strain>
    </source>
</reference>
<organism evidence="1 2">
    <name type="scientific">Rubus argutus</name>
    <name type="common">Southern blackberry</name>
    <dbReference type="NCBI Taxonomy" id="59490"/>
    <lineage>
        <taxon>Eukaryota</taxon>
        <taxon>Viridiplantae</taxon>
        <taxon>Streptophyta</taxon>
        <taxon>Embryophyta</taxon>
        <taxon>Tracheophyta</taxon>
        <taxon>Spermatophyta</taxon>
        <taxon>Magnoliopsida</taxon>
        <taxon>eudicotyledons</taxon>
        <taxon>Gunneridae</taxon>
        <taxon>Pentapetalae</taxon>
        <taxon>rosids</taxon>
        <taxon>fabids</taxon>
        <taxon>Rosales</taxon>
        <taxon>Rosaceae</taxon>
        <taxon>Rosoideae</taxon>
        <taxon>Rosoideae incertae sedis</taxon>
        <taxon>Rubus</taxon>
    </lineage>
</organism>
<comment type="caution">
    <text evidence="1">The sequence shown here is derived from an EMBL/GenBank/DDBJ whole genome shotgun (WGS) entry which is preliminary data.</text>
</comment>
<dbReference type="EMBL" id="JBEDUW010000001">
    <property type="protein sequence ID" value="KAK9950867.1"/>
    <property type="molecule type" value="Genomic_DNA"/>
</dbReference>
<evidence type="ECO:0008006" key="3">
    <source>
        <dbReference type="Google" id="ProtNLM"/>
    </source>
</evidence>
<gene>
    <name evidence="1" type="ORF">M0R45_006333</name>
</gene>
<name>A0AAW1YQ85_RUBAR</name>
<keyword evidence="2" id="KW-1185">Reference proteome</keyword>
<accession>A0AAW1YQ85</accession>
<sequence length="89" mass="9758">MPAPIGDEHGFGSQHGCFAAMEERRRWNCGIGHGLGADGLEWKKAGSHGFGPWRFVVVIRPWARLQARVECDGGWAEAEGTFVDYGAGW</sequence>